<feature type="domain" description="Glycosyltransferase 2-like" evidence="1">
    <location>
        <begin position="225"/>
        <end position="354"/>
    </location>
</feature>
<feature type="domain" description="Methyltransferase" evidence="2">
    <location>
        <begin position="31"/>
        <end position="135"/>
    </location>
</feature>
<evidence type="ECO:0000313" key="4">
    <source>
        <dbReference type="Proteomes" id="UP000304900"/>
    </source>
</evidence>
<comment type="caution">
    <text evidence="3">The sequence shown here is derived from an EMBL/GenBank/DDBJ whole genome shotgun (WGS) entry which is preliminary data.</text>
</comment>
<protein>
    <submittedName>
        <fullName evidence="3">Glycosyltransferase</fullName>
    </submittedName>
</protein>
<evidence type="ECO:0000313" key="3">
    <source>
        <dbReference type="EMBL" id="TKT88065.1"/>
    </source>
</evidence>
<name>A0A4U6CWD6_9BACT</name>
<gene>
    <name evidence="3" type="ORF">FDK13_28560</name>
</gene>
<dbReference type="InterPro" id="IPR001173">
    <property type="entry name" value="Glyco_trans_2-like"/>
</dbReference>
<dbReference type="InterPro" id="IPR025714">
    <property type="entry name" value="Methyltranfer_dom"/>
</dbReference>
<dbReference type="Gene3D" id="3.40.50.150">
    <property type="entry name" value="Vaccinia Virus protein VP39"/>
    <property type="match status" value="1"/>
</dbReference>
<dbReference type="OrthoDB" id="9797819at2"/>
<dbReference type="Gene3D" id="3.90.550.10">
    <property type="entry name" value="Spore Coat Polysaccharide Biosynthesis Protein SpsA, Chain A"/>
    <property type="match status" value="1"/>
</dbReference>
<reference evidence="3 4" key="1">
    <citation type="submission" date="2019-05" db="EMBL/GenBank/DDBJ databases">
        <title>Dyadobacter AR-3-8 sp. nov., isolated from arctic soil.</title>
        <authorList>
            <person name="Chaudhary D.K."/>
        </authorList>
    </citation>
    <scope>NUCLEOTIDE SEQUENCE [LARGE SCALE GENOMIC DNA]</scope>
    <source>
        <strain evidence="3 4">AR-3-8</strain>
    </source>
</reference>
<dbReference type="InterPro" id="IPR029063">
    <property type="entry name" value="SAM-dependent_MTases_sf"/>
</dbReference>
<keyword evidence="4" id="KW-1185">Reference proteome</keyword>
<dbReference type="Pfam" id="PF13847">
    <property type="entry name" value="Methyltransf_31"/>
    <property type="match status" value="1"/>
</dbReference>
<dbReference type="CDD" id="cd04179">
    <property type="entry name" value="DPM_DPG-synthase_like"/>
    <property type="match status" value="1"/>
</dbReference>
<dbReference type="Proteomes" id="UP000304900">
    <property type="component" value="Unassembled WGS sequence"/>
</dbReference>
<dbReference type="PANTHER" id="PTHR48090">
    <property type="entry name" value="UNDECAPRENYL-PHOSPHATE 4-DEOXY-4-FORMAMIDO-L-ARABINOSE TRANSFERASE-RELATED"/>
    <property type="match status" value="1"/>
</dbReference>
<dbReference type="Pfam" id="PF00535">
    <property type="entry name" value="Glycos_transf_2"/>
    <property type="match status" value="1"/>
</dbReference>
<proteinExistence type="predicted"/>
<dbReference type="AlphaFoldDB" id="A0A4U6CWD6"/>
<dbReference type="InterPro" id="IPR050256">
    <property type="entry name" value="Glycosyltransferase_2"/>
</dbReference>
<dbReference type="SUPFAM" id="SSF53335">
    <property type="entry name" value="S-adenosyl-L-methionine-dependent methyltransferases"/>
    <property type="match status" value="1"/>
</dbReference>
<keyword evidence="3" id="KW-0808">Transferase</keyword>
<organism evidence="3 4">
    <name type="scientific">Dyadobacter frigoris</name>
    <dbReference type="NCBI Taxonomy" id="2576211"/>
    <lineage>
        <taxon>Bacteria</taxon>
        <taxon>Pseudomonadati</taxon>
        <taxon>Bacteroidota</taxon>
        <taxon>Cytophagia</taxon>
        <taxon>Cytophagales</taxon>
        <taxon>Spirosomataceae</taxon>
        <taxon>Dyadobacter</taxon>
    </lineage>
</organism>
<dbReference type="SUPFAM" id="SSF53448">
    <property type="entry name" value="Nucleotide-diphospho-sugar transferases"/>
    <property type="match status" value="1"/>
</dbReference>
<dbReference type="GO" id="GO:0016740">
    <property type="term" value="F:transferase activity"/>
    <property type="evidence" value="ECO:0007669"/>
    <property type="project" value="UniProtKB-KW"/>
</dbReference>
<dbReference type="EMBL" id="SZVO01000017">
    <property type="protein sequence ID" value="TKT88065.1"/>
    <property type="molecule type" value="Genomic_DNA"/>
</dbReference>
<dbReference type="CDD" id="cd02440">
    <property type="entry name" value="AdoMet_MTases"/>
    <property type="match status" value="1"/>
</dbReference>
<dbReference type="InterPro" id="IPR029044">
    <property type="entry name" value="Nucleotide-diphossugar_trans"/>
</dbReference>
<evidence type="ECO:0000259" key="2">
    <source>
        <dbReference type="Pfam" id="PF13847"/>
    </source>
</evidence>
<sequence length="460" mass="52491">MNGEQREKWIQKNDYYYKCLTRYLKFIVPEGSSVLEIGCGTGFLLEKLKPSRGVGIDVSPEMISYAATHRGEYTFHLMDAENISLDETFDYVIISDTVGSFIDVQNVFEQVQKVCNAQTRLIVTSTNFIWRPVLNLAENFGLKMPQKRQNWLDIGDTTNLLELAGFDVIDNYKKTIFPKYIPLVSTFLNKYVGNLPLFNALGLITCLVARSKKHQPKPALEISVSVVIPARNEKGNIEALIRRTPQMGKHTEIIFVEGNSTDDTWAEIQRLGTYYKEFYDIKWIQQDGKGKGDAVRKGYSIATGDILMILDADMTVAPEELPKFFNAIASGKGEYINGTRLVYPMEDQAMQFLNLLGNKFFSIAFSWLLGQDLKDTLCGTKVMSRENYLKLAANRSYFGEFDPFGDFDLIFGSAKLNLKFIEVPIRYKARTYGETNISRFKHGWLLLKMTFFALNKIKFI</sequence>
<evidence type="ECO:0000259" key="1">
    <source>
        <dbReference type="Pfam" id="PF00535"/>
    </source>
</evidence>
<accession>A0A4U6CWD6</accession>
<dbReference type="PANTHER" id="PTHR48090:SF7">
    <property type="entry name" value="RFBJ PROTEIN"/>
    <property type="match status" value="1"/>
</dbReference>